<dbReference type="Pfam" id="PF03196">
    <property type="entry name" value="DUF261"/>
    <property type="match status" value="1"/>
</dbReference>
<geneLocation type="plasmid" evidence="1">
    <name>unnamed</name>
</geneLocation>
<gene>
    <name evidence="1" type="ORF">BHY_1508</name>
</gene>
<accession>W5SCR7</accession>
<dbReference type="EMBL" id="CP004189">
    <property type="protein sequence ID" value="AHH04458.1"/>
    <property type="molecule type" value="Genomic_DNA"/>
</dbReference>
<protein>
    <submittedName>
        <fullName evidence="1">Uncharacterized protein</fullName>
    </submittedName>
</protein>
<dbReference type="AlphaFoldDB" id="W5SCR7"/>
<reference evidence="1" key="1">
    <citation type="submission" date="2013-02" db="EMBL/GenBank/DDBJ databases">
        <title>Comparative genomics of Borrelia species.</title>
        <authorList>
            <person name="Schwan T.G."/>
            <person name="Raffel S.J."/>
            <person name="Porcella S.F."/>
        </authorList>
    </citation>
    <scope>NUCLEOTIDE SEQUENCE</scope>
    <source>
        <strain evidence="1">YOR</strain>
        <plasmid evidence="1">unnamed</plasmid>
    </source>
</reference>
<dbReference type="HOGENOM" id="CLU_139609_0_0_12"/>
<name>W5SCR7_9SPIR</name>
<dbReference type="InterPro" id="IPR004884">
    <property type="entry name" value="DUF261"/>
</dbReference>
<organism evidence="1">
    <name type="scientific">Borrelia nietonii YOR</name>
    <dbReference type="NCBI Taxonomy" id="1293576"/>
    <lineage>
        <taxon>Bacteria</taxon>
        <taxon>Pseudomonadati</taxon>
        <taxon>Spirochaetota</taxon>
        <taxon>Spirochaetia</taxon>
        <taxon>Spirochaetales</taxon>
        <taxon>Borreliaceae</taxon>
        <taxon>Borrelia</taxon>
        <taxon>Borrelia nietonii</taxon>
    </lineage>
</organism>
<proteinExistence type="predicted"/>
<sequence>MGMSFLCLHYYIEKFKKLQFSVNDINKNYHKFVHLGYITSNYYILNPCAVLRSFGINISVRWEDPVYRYTSNEFEINEVKIKCVLSYYFIVANKSSVLYGSLELKEREKEFFERLSVYLSVIKM</sequence>
<keyword evidence="1" id="KW-0614">Plasmid</keyword>
<evidence type="ECO:0000313" key="1">
    <source>
        <dbReference type="EMBL" id="AHH04458.1"/>
    </source>
</evidence>